<dbReference type="GO" id="GO:0046872">
    <property type="term" value="F:metal ion binding"/>
    <property type="evidence" value="ECO:0007669"/>
    <property type="project" value="UniProtKB-KW"/>
</dbReference>
<evidence type="ECO:0000313" key="12">
    <source>
        <dbReference type="EMBL" id="SDF64006.1"/>
    </source>
</evidence>
<evidence type="ECO:0000256" key="9">
    <source>
        <dbReference type="SAM" id="MobiDB-lite"/>
    </source>
</evidence>
<comment type="similarity">
    <text evidence="2">Belongs to the bacterial PQQ dehydrogenase family.</text>
</comment>
<dbReference type="InterPro" id="IPR002372">
    <property type="entry name" value="PQQ_rpt_dom"/>
</dbReference>
<dbReference type="InterPro" id="IPR018391">
    <property type="entry name" value="PQQ_b-propeller_rpt"/>
</dbReference>
<dbReference type="PANTHER" id="PTHR32303:SF4">
    <property type="entry name" value="QUINOPROTEIN GLUCOSE DEHYDROGENASE"/>
    <property type="match status" value="1"/>
</dbReference>
<dbReference type="Proteomes" id="UP000182427">
    <property type="component" value="Chromosome I"/>
</dbReference>
<feature type="region of interest" description="Disordered" evidence="9">
    <location>
        <begin position="550"/>
        <end position="571"/>
    </location>
</feature>
<feature type="domain" description="Cytochrome c" evidence="11">
    <location>
        <begin position="474"/>
        <end position="550"/>
    </location>
</feature>
<evidence type="ECO:0000256" key="1">
    <source>
        <dbReference type="ARBA" id="ARBA00001931"/>
    </source>
</evidence>
<gene>
    <name evidence="12" type="ORF">SAMN05444167_2877</name>
</gene>
<keyword evidence="5 10" id="KW-0732">Signal</keyword>
<dbReference type="InterPro" id="IPR009056">
    <property type="entry name" value="Cyt_c-like_dom"/>
</dbReference>
<evidence type="ECO:0000256" key="8">
    <source>
        <dbReference type="PROSITE-ProRule" id="PRU00433"/>
    </source>
</evidence>
<dbReference type="OrthoDB" id="9794322at2"/>
<dbReference type="PROSITE" id="PS51007">
    <property type="entry name" value="CYTC"/>
    <property type="match status" value="1"/>
</dbReference>
<evidence type="ECO:0000256" key="6">
    <source>
        <dbReference type="ARBA" id="ARBA00023002"/>
    </source>
</evidence>
<evidence type="ECO:0000256" key="7">
    <source>
        <dbReference type="ARBA" id="ARBA00023004"/>
    </source>
</evidence>
<dbReference type="GO" id="GO:0016614">
    <property type="term" value="F:oxidoreductase activity, acting on CH-OH group of donors"/>
    <property type="evidence" value="ECO:0007669"/>
    <property type="project" value="InterPro"/>
</dbReference>
<evidence type="ECO:0000256" key="10">
    <source>
        <dbReference type="SAM" id="SignalP"/>
    </source>
</evidence>
<keyword evidence="4 8" id="KW-0479">Metal-binding</keyword>
<dbReference type="EMBL" id="LT629690">
    <property type="protein sequence ID" value="SDF64006.1"/>
    <property type="molecule type" value="Genomic_DNA"/>
</dbReference>
<sequence>MNLFPSLLRTGAIASLACVSLLPHTVTVHASGASQSTDWNVYGGNKAGQRYSPLTQINRANVKQLRVAWTFDTGESPAGLQTHPLIAQGRMFVYSPQQIVFGLDAATGKQLWKFDSGIRTGQPARGFAYWKSPDGTHDILLAQTLYAIWALDPSTGKPMLSFGKDGHIDLRNDLGPESPQGTVAITTPGMIYKDVLITGFRTGETEPSPHGDIRAYNIHTGALVWSFHTIPHPGEPGYETWPKDAWKYTGGANNWTGGVLDEARGIFYAPTGSAVSDFYGADRVGNDLYANSLLALDAATGKLLWHFQAVHHDMWDRDFPSPPVLLTLHRNGRSIDAVAQVTKHGQVFVFDRVTGKPLFPIEEKPFPASTVPGEAASPTQPMSTAIEPFARQRLTADMLTTRTPEAHAWATEKFRTFVSDGQFIPFRVDQETVVFPGFDGGAEWGGEAADPRTGVLYINANDVAWTGGLTAVKSGESAGATLYNAQCAVCHGTDRKGQADVFPSLIEATKKLTAQQMTDVIHNGRGRMPGFTNLTGDPLNALLSYVRSGDLTPTDRSDKQEAASGDGKNAAPPAKYRFTGYHKFLDPDGYPAIQPPWGTLNALDLNTGKYLWHVPLGEYPELAAKGMKNTGSENYGGPVLTASGLLFIGATNFDNKLRCFDTKTGKVLWEYTMDYAGNATPATYMVNGKQYVVIANSSARNSKAKHGTKYVAFALP</sequence>
<evidence type="ECO:0000256" key="2">
    <source>
        <dbReference type="ARBA" id="ARBA00008156"/>
    </source>
</evidence>
<dbReference type="Pfam" id="PF01011">
    <property type="entry name" value="PQQ"/>
    <property type="match status" value="2"/>
</dbReference>
<dbReference type="RefSeq" id="WP_083345751.1">
    <property type="nucleotide sequence ID" value="NZ_LT629690.1"/>
</dbReference>
<dbReference type="AlphaFoldDB" id="A0A1G7MQT2"/>
<evidence type="ECO:0000256" key="4">
    <source>
        <dbReference type="ARBA" id="ARBA00022723"/>
    </source>
</evidence>
<dbReference type="InterPro" id="IPR017511">
    <property type="entry name" value="PQQ_mDH"/>
</dbReference>
<accession>A0A1G7MQT2</accession>
<dbReference type="SUPFAM" id="SSF50998">
    <property type="entry name" value="Quinoprotein alcohol dehydrogenase-like"/>
    <property type="match status" value="1"/>
</dbReference>
<dbReference type="Pfam" id="PF13442">
    <property type="entry name" value="Cytochrome_CBB3"/>
    <property type="match status" value="1"/>
</dbReference>
<dbReference type="SUPFAM" id="SSF46626">
    <property type="entry name" value="Cytochrome c"/>
    <property type="match status" value="1"/>
</dbReference>
<keyword evidence="6" id="KW-0560">Oxidoreductase</keyword>
<proteinExistence type="inferred from homology"/>
<dbReference type="CDD" id="cd10280">
    <property type="entry name" value="PQQ_mGDH"/>
    <property type="match status" value="1"/>
</dbReference>
<dbReference type="GO" id="GO:0009055">
    <property type="term" value="F:electron transfer activity"/>
    <property type="evidence" value="ECO:0007669"/>
    <property type="project" value="InterPro"/>
</dbReference>
<keyword evidence="7 8" id="KW-0408">Iron</keyword>
<evidence type="ECO:0000313" key="13">
    <source>
        <dbReference type="Proteomes" id="UP000182427"/>
    </source>
</evidence>
<keyword evidence="3 8" id="KW-0349">Heme</keyword>
<dbReference type="SMART" id="SM00564">
    <property type="entry name" value="PQQ"/>
    <property type="match status" value="4"/>
</dbReference>
<organism evidence="12 13">
    <name type="scientific">Terriglobus roseus</name>
    <dbReference type="NCBI Taxonomy" id="392734"/>
    <lineage>
        <taxon>Bacteria</taxon>
        <taxon>Pseudomonadati</taxon>
        <taxon>Acidobacteriota</taxon>
        <taxon>Terriglobia</taxon>
        <taxon>Terriglobales</taxon>
        <taxon>Acidobacteriaceae</taxon>
        <taxon>Terriglobus</taxon>
    </lineage>
</organism>
<dbReference type="InterPro" id="IPR036909">
    <property type="entry name" value="Cyt_c-like_dom_sf"/>
</dbReference>
<dbReference type="InterPro" id="IPR011047">
    <property type="entry name" value="Quinoprotein_ADH-like_sf"/>
</dbReference>
<feature type="signal peptide" evidence="10">
    <location>
        <begin position="1"/>
        <end position="30"/>
    </location>
</feature>
<keyword evidence="13" id="KW-1185">Reference proteome</keyword>
<reference evidence="12 13" key="1">
    <citation type="submission" date="2016-10" db="EMBL/GenBank/DDBJ databases">
        <authorList>
            <person name="de Groot N.N."/>
        </authorList>
    </citation>
    <scope>NUCLEOTIDE SEQUENCE [LARGE SCALE GENOMIC DNA]</scope>
    <source>
        <strain evidence="12 13">GAS232</strain>
    </source>
</reference>
<feature type="chain" id="PRO_5009241987" evidence="10">
    <location>
        <begin position="31"/>
        <end position="716"/>
    </location>
</feature>
<dbReference type="GO" id="GO:0020037">
    <property type="term" value="F:heme binding"/>
    <property type="evidence" value="ECO:0007669"/>
    <property type="project" value="InterPro"/>
</dbReference>
<dbReference type="GO" id="GO:0016020">
    <property type="term" value="C:membrane"/>
    <property type="evidence" value="ECO:0007669"/>
    <property type="project" value="InterPro"/>
</dbReference>
<evidence type="ECO:0000259" key="11">
    <source>
        <dbReference type="PROSITE" id="PS51007"/>
    </source>
</evidence>
<evidence type="ECO:0000256" key="5">
    <source>
        <dbReference type="ARBA" id="ARBA00022729"/>
    </source>
</evidence>
<name>A0A1G7MQT2_9BACT</name>
<comment type="cofactor">
    <cofactor evidence="1">
        <name>pyrroloquinoline quinone</name>
        <dbReference type="ChEBI" id="CHEBI:58442"/>
    </cofactor>
</comment>
<dbReference type="Gene3D" id="1.10.760.10">
    <property type="entry name" value="Cytochrome c-like domain"/>
    <property type="match status" value="1"/>
</dbReference>
<protein>
    <submittedName>
        <fullName evidence="12">Quinoprotein glucose dehydrogenase</fullName>
    </submittedName>
</protein>
<dbReference type="Gene3D" id="2.140.10.10">
    <property type="entry name" value="Quinoprotein alcohol dehydrogenase-like superfamily"/>
    <property type="match status" value="2"/>
</dbReference>
<evidence type="ECO:0000256" key="3">
    <source>
        <dbReference type="ARBA" id="ARBA00022617"/>
    </source>
</evidence>
<dbReference type="GO" id="GO:0048038">
    <property type="term" value="F:quinone binding"/>
    <property type="evidence" value="ECO:0007669"/>
    <property type="project" value="InterPro"/>
</dbReference>
<dbReference type="PANTHER" id="PTHR32303">
    <property type="entry name" value="QUINOPROTEIN ALCOHOL DEHYDROGENASE (CYTOCHROME C)"/>
    <property type="match status" value="1"/>
</dbReference>